<reference evidence="2" key="1">
    <citation type="journal article" date="2019" name="Int. J. Syst. Evol. Microbiol.">
        <title>The Global Catalogue of Microorganisms (GCM) 10K type strain sequencing project: providing services to taxonomists for standard genome sequencing and annotation.</title>
        <authorList>
            <consortium name="The Broad Institute Genomics Platform"/>
            <consortium name="The Broad Institute Genome Sequencing Center for Infectious Disease"/>
            <person name="Wu L."/>
            <person name="Ma J."/>
        </authorList>
    </citation>
    <scope>NUCLEOTIDE SEQUENCE [LARGE SCALE GENOMIC DNA]</scope>
    <source>
        <strain evidence="2">CCUG 61948</strain>
    </source>
</reference>
<dbReference type="Proteomes" id="UP001597012">
    <property type="component" value="Unassembled WGS sequence"/>
</dbReference>
<comment type="caution">
    <text evidence="1">The sequence shown here is derived from an EMBL/GenBank/DDBJ whole genome shotgun (WGS) entry which is preliminary data.</text>
</comment>
<accession>A0ABW3B3W7</accession>
<sequence>MKKLSLEKLNLRSDDLLQQEQLKTVFGGYDLCKRVAFDTVESMEAEYGCYNASQYNYAYSQAYNRCRNQ</sequence>
<evidence type="ECO:0000313" key="1">
    <source>
        <dbReference type="EMBL" id="MFD0798011.1"/>
    </source>
</evidence>
<evidence type="ECO:0008006" key="3">
    <source>
        <dbReference type="Google" id="ProtNLM"/>
    </source>
</evidence>
<evidence type="ECO:0000313" key="2">
    <source>
        <dbReference type="Proteomes" id="UP001597012"/>
    </source>
</evidence>
<keyword evidence="2" id="KW-1185">Reference proteome</keyword>
<organism evidence="1 2">
    <name type="scientific">Maribacter chungangensis</name>
    <dbReference type="NCBI Taxonomy" id="1069117"/>
    <lineage>
        <taxon>Bacteria</taxon>
        <taxon>Pseudomonadati</taxon>
        <taxon>Bacteroidota</taxon>
        <taxon>Flavobacteriia</taxon>
        <taxon>Flavobacteriales</taxon>
        <taxon>Flavobacteriaceae</taxon>
        <taxon>Maribacter</taxon>
    </lineage>
</organism>
<proteinExistence type="predicted"/>
<name>A0ABW3B3W7_9FLAO</name>
<protein>
    <recommendedName>
        <fullName evidence="3">Bacteriocin</fullName>
    </recommendedName>
</protein>
<gene>
    <name evidence="1" type="ORF">ACFQZJ_11095</name>
</gene>
<dbReference type="EMBL" id="JBHTHY010000007">
    <property type="protein sequence ID" value="MFD0798011.1"/>
    <property type="molecule type" value="Genomic_DNA"/>
</dbReference>
<dbReference type="RefSeq" id="WP_379934556.1">
    <property type="nucleotide sequence ID" value="NZ_JBHTHY010000007.1"/>
</dbReference>